<dbReference type="AlphaFoldDB" id="D2R1Y1"/>
<sequence precursor="true">MNGDSWSMSLRRSVALSLLAIAPSMLFPPIAVAEEQPTAAAEVDPRKPTAINTAEVPLVPAELDKLLQAYQNTRAAGFAGWDPEGKGMLIRTRFGNSVQLHRVYEPGGRREQVTFFDEPVSGMFLPETLSGQMLVLMDEGGNENDQIYLHSKASPLPTLLTDGKSRNQLGAVRRDGTRLIFGSNKRNGRDTDLYLMNPLAPQSTKMVLEVNGEFWSAVDWSEDGSQLLLIKYVSANESYPAILDIESGEKVMLPLPEEGIAHVGPIGFSHDGKQVIMATDSGSEFSKLMLLDLQTKKFEKLTDDIDWDVEDLAIDHKTGTFAAVVNADGRSQVLLFTKNAAGKLERKELKLPLGIVSSLEFSPDSQSLGFTLAASDNPADAYALALETDELTRWTFSEVGGLDTSKFVRPTAIRVKSFDGLEVPAWYYRPESASGSQPAPVLIMIHGGPESQSQPYFSPIIQFYLQELGVAVILPNVRGSSGYGKTYLKLDNAELREDSVKDIGAVLDWIKQRDELDSGHIGVSGGSYGGYMVLASLVMYGERIRCGIDNVGIANFQTFLENTAEYRRDLRRVEYGDERDPKMREVFARISPALHADKIKSALLVAHGVNDPRVPYSEAVQIAEKVRASERSVWTVYAENEGHGFAKKENSDYFRAVEVLFLRKHLLESK</sequence>
<dbReference type="InterPro" id="IPR001375">
    <property type="entry name" value="Peptidase_S9_cat"/>
</dbReference>
<dbReference type="GO" id="GO:0006508">
    <property type="term" value="P:proteolysis"/>
    <property type="evidence" value="ECO:0007669"/>
    <property type="project" value="InterPro"/>
</dbReference>
<evidence type="ECO:0000313" key="4">
    <source>
        <dbReference type="EMBL" id="ADB18592.1"/>
    </source>
</evidence>
<dbReference type="HOGENOM" id="CLU_008615_3_2_0"/>
<dbReference type="STRING" id="530564.Psta_3938"/>
<dbReference type="PANTHER" id="PTHR42776">
    <property type="entry name" value="SERINE PEPTIDASE S9 FAMILY MEMBER"/>
    <property type="match status" value="1"/>
</dbReference>
<proteinExistence type="predicted"/>
<dbReference type="KEGG" id="psl:Psta_3938"/>
<dbReference type="MEROPS" id="S09.A77"/>
<gene>
    <name evidence="4" type="ordered locus">Psta_3938</name>
</gene>
<protein>
    <submittedName>
        <fullName evidence="4">Peptidase S9 prolyl oligopeptidase active site domain protein</fullName>
    </submittedName>
</protein>
<dbReference type="PANTHER" id="PTHR42776:SF27">
    <property type="entry name" value="DIPEPTIDYL PEPTIDASE FAMILY MEMBER 6"/>
    <property type="match status" value="1"/>
</dbReference>
<evidence type="ECO:0000256" key="2">
    <source>
        <dbReference type="SAM" id="SignalP"/>
    </source>
</evidence>
<dbReference type="Proteomes" id="UP000001887">
    <property type="component" value="Chromosome"/>
</dbReference>
<dbReference type="InterPro" id="IPR002470">
    <property type="entry name" value="Peptidase_S9A"/>
</dbReference>
<dbReference type="Gene3D" id="2.120.10.30">
    <property type="entry name" value="TolB, C-terminal domain"/>
    <property type="match status" value="1"/>
</dbReference>
<dbReference type="InterPro" id="IPR029058">
    <property type="entry name" value="AB_hydrolase_fold"/>
</dbReference>
<dbReference type="PRINTS" id="PR00862">
    <property type="entry name" value="PROLIGOPTASE"/>
</dbReference>
<dbReference type="EMBL" id="CP001848">
    <property type="protein sequence ID" value="ADB18592.1"/>
    <property type="molecule type" value="Genomic_DNA"/>
</dbReference>
<keyword evidence="1" id="KW-0378">Hydrolase</keyword>
<feature type="signal peptide" evidence="2">
    <location>
        <begin position="1"/>
        <end position="33"/>
    </location>
</feature>
<dbReference type="Gene3D" id="3.40.50.1820">
    <property type="entry name" value="alpha/beta hydrolase"/>
    <property type="match status" value="1"/>
</dbReference>
<feature type="domain" description="Peptidase S9 prolyl oligopeptidase catalytic" evidence="3">
    <location>
        <begin position="457"/>
        <end position="666"/>
    </location>
</feature>
<reference evidence="4 5" key="1">
    <citation type="journal article" date="2009" name="Stand. Genomic Sci.">
        <title>Complete genome sequence of Pirellula staleyi type strain (ATCC 27377).</title>
        <authorList>
            <person name="Clum A."/>
            <person name="Tindall B.J."/>
            <person name="Sikorski J."/>
            <person name="Ivanova N."/>
            <person name="Mavrommatis K."/>
            <person name="Lucas S."/>
            <person name="Glavina del Rio T."/>
            <person name="Nolan M."/>
            <person name="Chen F."/>
            <person name="Tice H."/>
            <person name="Pitluck S."/>
            <person name="Cheng J.F."/>
            <person name="Chertkov O."/>
            <person name="Brettin T."/>
            <person name="Han C."/>
            <person name="Detter J.C."/>
            <person name="Kuske C."/>
            <person name="Bruce D."/>
            <person name="Goodwin L."/>
            <person name="Ovchinikova G."/>
            <person name="Pati A."/>
            <person name="Mikhailova N."/>
            <person name="Chen A."/>
            <person name="Palaniappan K."/>
            <person name="Land M."/>
            <person name="Hauser L."/>
            <person name="Chang Y.J."/>
            <person name="Jeffries C.D."/>
            <person name="Chain P."/>
            <person name="Rohde M."/>
            <person name="Goker M."/>
            <person name="Bristow J."/>
            <person name="Eisen J.A."/>
            <person name="Markowitz V."/>
            <person name="Hugenholtz P."/>
            <person name="Kyrpides N.C."/>
            <person name="Klenk H.P."/>
            <person name="Lapidus A."/>
        </authorList>
    </citation>
    <scope>NUCLEOTIDE SEQUENCE [LARGE SCALE GENOMIC DNA]</scope>
    <source>
        <strain evidence="5">ATCC 27377 / DSM 6068 / ICPB 4128</strain>
    </source>
</reference>
<accession>D2R1Y1</accession>
<evidence type="ECO:0000256" key="1">
    <source>
        <dbReference type="ARBA" id="ARBA00022801"/>
    </source>
</evidence>
<evidence type="ECO:0000259" key="3">
    <source>
        <dbReference type="Pfam" id="PF00326"/>
    </source>
</evidence>
<dbReference type="eggNOG" id="COG0823">
    <property type="taxonomic scope" value="Bacteria"/>
</dbReference>
<evidence type="ECO:0000313" key="5">
    <source>
        <dbReference type="Proteomes" id="UP000001887"/>
    </source>
</evidence>
<keyword evidence="2" id="KW-0732">Signal</keyword>
<dbReference type="SUPFAM" id="SSF82171">
    <property type="entry name" value="DPP6 N-terminal domain-like"/>
    <property type="match status" value="1"/>
</dbReference>
<name>D2R1Y1_PIRSD</name>
<organism evidence="4 5">
    <name type="scientific">Pirellula staleyi (strain ATCC 27377 / DSM 6068 / ICPB 4128)</name>
    <name type="common">Pirella staleyi</name>
    <dbReference type="NCBI Taxonomy" id="530564"/>
    <lineage>
        <taxon>Bacteria</taxon>
        <taxon>Pseudomonadati</taxon>
        <taxon>Planctomycetota</taxon>
        <taxon>Planctomycetia</taxon>
        <taxon>Pirellulales</taxon>
        <taxon>Pirellulaceae</taxon>
        <taxon>Pirellula</taxon>
    </lineage>
</organism>
<dbReference type="eggNOG" id="COG1506">
    <property type="taxonomic scope" value="Bacteria"/>
</dbReference>
<feature type="chain" id="PRO_5003034521" evidence="2">
    <location>
        <begin position="34"/>
        <end position="670"/>
    </location>
</feature>
<dbReference type="SUPFAM" id="SSF53474">
    <property type="entry name" value="alpha/beta-Hydrolases"/>
    <property type="match status" value="1"/>
</dbReference>
<dbReference type="GO" id="GO:0004252">
    <property type="term" value="F:serine-type endopeptidase activity"/>
    <property type="evidence" value="ECO:0007669"/>
    <property type="project" value="InterPro"/>
</dbReference>
<keyword evidence="5" id="KW-1185">Reference proteome</keyword>
<dbReference type="Pfam" id="PF00326">
    <property type="entry name" value="Peptidase_S9"/>
    <property type="match status" value="1"/>
</dbReference>
<dbReference type="InterPro" id="IPR011042">
    <property type="entry name" value="6-blade_b-propeller_TolB-like"/>
</dbReference>